<feature type="domain" description="4Fe-4S ferredoxin-type" evidence="7">
    <location>
        <begin position="767"/>
        <end position="796"/>
    </location>
</feature>
<feature type="region of interest" description="Disordered" evidence="5">
    <location>
        <begin position="712"/>
        <end position="750"/>
    </location>
</feature>
<evidence type="ECO:0000313" key="10">
    <source>
        <dbReference type="EMBL" id="CAL1125509.1"/>
    </source>
</evidence>
<feature type="compositionally biased region" description="Low complexity" evidence="5">
    <location>
        <begin position="718"/>
        <end position="746"/>
    </location>
</feature>
<keyword evidence="1" id="KW-0949">S-adenosyl-L-methionine</keyword>
<dbReference type="Proteomes" id="UP001152797">
    <property type="component" value="Unassembled WGS sequence"/>
</dbReference>
<evidence type="ECO:0000256" key="3">
    <source>
        <dbReference type="ARBA" id="ARBA00023004"/>
    </source>
</evidence>
<dbReference type="PROSITE" id="PS51918">
    <property type="entry name" value="RADICAL_SAM"/>
    <property type="match status" value="1"/>
</dbReference>
<evidence type="ECO:0000259" key="8">
    <source>
        <dbReference type="PROSITE" id="PS51918"/>
    </source>
</evidence>
<evidence type="ECO:0000256" key="1">
    <source>
        <dbReference type="ARBA" id="ARBA00022691"/>
    </source>
</evidence>
<evidence type="ECO:0000256" key="4">
    <source>
        <dbReference type="ARBA" id="ARBA00023014"/>
    </source>
</evidence>
<dbReference type="CDD" id="cd01335">
    <property type="entry name" value="Radical_SAM"/>
    <property type="match status" value="1"/>
</dbReference>
<dbReference type="Gene3D" id="3.20.20.70">
    <property type="entry name" value="Aldolase class I"/>
    <property type="match status" value="1"/>
</dbReference>
<reference evidence="10" key="2">
    <citation type="submission" date="2024-04" db="EMBL/GenBank/DDBJ databases">
        <authorList>
            <person name="Chen Y."/>
            <person name="Shah S."/>
            <person name="Dougan E. K."/>
            <person name="Thang M."/>
            <person name="Chan C."/>
        </authorList>
    </citation>
    <scope>NUCLEOTIDE SEQUENCE [LARGE SCALE GENOMIC DNA]</scope>
</reference>
<dbReference type="PROSITE" id="PS51379">
    <property type="entry name" value="4FE4S_FER_2"/>
    <property type="match status" value="2"/>
</dbReference>
<dbReference type="GO" id="GO:0051539">
    <property type="term" value="F:4 iron, 4 sulfur cluster binding"/>
    <property type="evidence" value="ECO:0007669"/>
    <property type="project" value="TreeGrafter"/>
</dbReference>
<feature type="domain" description="Radical SAM core" evidence="8">
    <location>
        <begin position="39"/>
        <end position="276"/>
    </location>
</feature>
<dbReference type="GO" id="GO:0006779">
    <property type="term" value="P:porphyrin-containing compound biosynthetic process"/>
    <property type="evidence" value="ECO:0007669"/>
    <property type="project" value="TreeGrafter"/>
</dbReference>
<dbReference type="GO" id="GO:0046872">
    <property type="term" value="F:metal ion binding"/>
    <property type="evidence" value="ECO:0007669"/>
    <property type="project" value="UniProtKB-KW"/>
</dbReference>
<comment type="caution">
    <text evidence="9">The sequence shown here is derived from an EMBL/GenBank/DDBJ whole genome shotgun (WGS) entry which is preliminary data.</text>
</comment>
<dbReference type="InterPro" id="IPR007197">
    <property type="entry name" value="rSAM"/>
</dbReference>
<dbReference type="PROSITE" id="PS50968">
    <property type="entry name" value="BIOTINYL_LIPOYL"/>
    <property type="match status" value="1"/>
</dbReference>
<dbReference type="OrthoDB" id="431409at2759"/>
<dbReference type="InterPro" id="IPR033753">
    <property type="entry name" value="GCV_H/Fam206"/>
</dbReference>
<evidence type="ECO:0000259" key="7">
    <source>
        <dbReference type="PROSITE" id="PS51379"/>
    </source>
</evidence>
<keyword evidence="3" id="KW-0408">Iron</keyword>
<reference evidence="9" key="1">
    <citation type="submission" date="2022-10" db="EMBL/GenBank/DDBJ databases">
        <authorList>
            <person name="Chen Y."/>
            <person name="Dougan E. K."/>
            <person name="Chan C."/>
            <person name="Rhodes N."/>
            <person name="Thang M."/>
        </authorList>
    </citation>
    <scope>NUCLEOTIDE SEQUENCE</scope>
</reference>
<evidence type="ECO:0000256" key="2">
    <source>
        <dbReference type="ARBA" id="ARBA00022723"/>
    </source>
</evidence>
<protein>
    <submittedName>
        <fullName evidence="11">Oxygen-independent coproporphyrinogen III oxidase (CPO) (Coproporphyrinogen III dehydrogenase) (CPDH)</fullName>
    </submittedName>
</protein>
<dbReference type="InterPro" id="IPR011053">
    <property type="entry name" value="Single_hybrid_motif"/>
</dbReference>
<dbReference type="InterPro" id="IPR000089">
    <property type="entry name" value="Biotin_lipoyl"/>
</dbReference>
<dbReference type="EMBL" id="CAMXCT020000001">
    <property type="protein sequence ID" value="CAL1125509.1"/>
    <property type="molecule type" value="Genomic_DNA"/>
</dbReference>
<dbReference type="InterPro" id="IPR034505">
    <property type="entry name" value="Coproporphyrinogen-III_oxidase"/>
</dbReference>
<dbReference type="SUPFAM" id="SSF51230">
    <property type="entry name" value="Single hybrid motif"/>
    <property type="match status" value="1"/>
</dbReference>
<evidence type="ECO:0000313" key="12">
    <source>
        <dbReference type="Proteomes" id="UP001152797"/>
    </source>
</evidence>
<dbReference type="InterPro" id="IPR058240">
    <property type="entry name" value="rSAM_sf"/>
</dbReference>
<feature type="compositionally biased region" description="Acidic residues" evidence="5">
    <location>
        <begin position="640"/>
        <end position="660"/>
    </location>
</feature>
<feature type="domain" description="Lipoyl-binding" evidence="6">
    <location>
        <begin position="450"/>
        <end position="533"/>
    </location>
</feature>
<dbReference type="Gene3D" id="2.40.50.100">
    <property type="match status" value="1"/>
</dbReference>
<dbReference type="CDD" id="cd06848">
    <property type="entry name" value="GCS_H"/>
    <property type="match status" value="1"/>
</dbReference>
<feature type="domain" description="4Fe-4S ferredoxin-type" evidence="7">
    <location>
        <begin position="797"/>
        <end position="828"/>
    </location>
</feature>
<dbReference type="PANTHER" id="PTHR13932:SF5">
    <property type="entry name" value="RADICAL S-ADENOSYL METHIONINE DOMAIN-CONTAINING PROTEIN 1, MITOCHONDRIAL"/>
    <property type="match status" value="1"/>
</dbReference>
<keyword evidence="4" id="KW-0411">Iron-sulfur</keyword>
<evidence type="ECO:0000313" key="11">
    <source>
        <dbReference type="EMBL" id="CAL4759446.1"/>
    </source>
</evidence>
<dbReference type="Pfam" id="PF04055">
    <property type="entry name" value="Radical_SAM"/>
    <property type="match status" value="1"/>
</dbReference>
<dbReference type="GO" id="GO:0003824">
    <property type="term" value="F:catalytic activity"/>
    <property type="evidence" value="ECO:0007669"/>
    <property type="project" value="InterPro"/>
</dbReference>
<dbReference type="SUPFAM" id="SSF54862">
    <property type="entry name" value="4Fe-4S ferredoxins"/>
    <property type="match status" value="1"/>
</dbReference>
<feature type="region of interest" description="Disordered" evidence="5">
    <location>
        <begin position="639"/>
        <end position="667"/>
    </location>
</feature>
<keyword evidence="12" id="KW-1185">Reference proteome</keyword>
<dbReference type="InterPro" id="IPR017896">
    <property type="entry name" value="4Fe4S_Fe-S-bd"/>
</dbReference>
<accession>A0A9P1BF39</accession>
<evidence type="ECO:0000259" key="6">
    <source>
        <dbReference type="PROSITE" id="PS50968"/>
    </source>
</evidence>
<dbReference type="SUPFAM" id="SSF102114">
    <property type="entry name" value="Radical SAM enzymes"/>
    <property type="match status" value="1"/>
</dbReference>
<sequence>MSTETTKTEVGSYFIANYPPFSQWNEESIADVHRAMSEPPADVPLGLYVHIPFCRKRCKFCYFRVYTDKNAKDVERYVSALSREIELVSHLPVMGGRPFRFVYFGGGTPSFLGVRQLNSLGERLRANIDWSLAEEVTFECEPGTLSEPKVKALRELGVTRISLGVENFSDEVLEENGRAHLSPEVYKAWDWIQAADFPNTNIDLIAGMVGETDENWQENIRRVIELSPDSVTIYQMELPFNTVYSRDLLGNEKESPVADWPTKRRWVNEAFDALIAEGYSVSSTCTVFKNTNKVNFSYRDNLWRGSDLLATGVASFGHISGVHYQNHASWEKYLAALDEGKLPVARAMHPTRQQQLIREMVLQLKTGRINASYFREKFGAEIVEQWDDVWQDYQNQGRRAAAGIFRRGTSRGSVYMSDPLVFMMGEFPAEVPTDRLYARNHMWAQATDGGYRFGFSAYAVRLLQDVYFLDWTVDPGTQLFEKQEIGSIESSKAESDLFAPLGGRLTEFNEALLSDPSTINVDTYGGGWLFTMEGSDETLLTPEAYLDHLEAAWSGQSANPAKRGLEESVVAELLGTPGVEITVVPHLYDLKPDGSGMLCLQGITGDMIVLSWLYPRAAHWILARNQVQGAVGTTLLRSADEEEFDDEDDVEAEATEEEQPADQPSQPKRSIYCLDLRAYDDAKPYCDEIRRIVQEASVQTVSLMPSLDGLLNNGASKNGNGQPSGNGAASNGSTNGASTNGSTSNGQAVAASHNEPIVIKEDASRRWYPVIDFSRCTNCMECIDFCLFGVYGVDAGENILVEQPDNCRKGCPACSRVCPENAIIFPQHKTPAIAGSPVASIDGFKIDLSKLFGAPNAMEVAAMERDRELVADGREAVGMSVGIPKRQADQPTAPRDELDDLMDELDDLEL</sequence>
<gene>
    <name evidence="9" type="ORF">C1SCF055_LOCUS724</name>
</gene>
<evidence type="ECO:0000313" key="9">
    <source>
        <dbReference type="EMBL" id="CAI3972134.1"/>
    </source>
</evidence>
<dbReference type="EMBL" id="CAMXCT030000001">
    <property type="protein sequence ID" value="CAL4759446.1"/>
    <property type="molecule type" value="Genomic_DNA"/>
</dbReference>
<organism evidence="9">
    <name type="scientific">Cladocopium goreaui</name>
    <dbReference type="NCBI Taxonomy" id="2562237"/>
    <lineage>
        <taxon>Eukaryota</taxon>
        <taxon>Sar</taxon>
        <taxon>Alveolata</taxon>
        <taxon>Dinophyceae</taxon>
        <taxon>Suessiales</taxon>
        <taxon>Symbiodiniaceae</taxon>
        <taxon>Cladocopium</taxon>
    </lineage>
</organism>
<dbReference type="EMBL" id="CAMXCT010000001">
    <property type="protein sequence ID" value="CAI3972134.1"/>
    <property type="molecule type" value="Genomic_DNA"/>
</dbReference>
<dbReference type="SFLD" id="SFLDG01065">
    <property type="entry name" value="anaerobic_coproporphyrinogen-I"/>
    <property type="match status" value="1"/>
</dbReference>
<dbReference type="InterPro" id="IPR013785">
    <property type="entry name" value="Aldolase_TIM"/>
</dbReference>
<dbReference type="Pfam" id="PF01597">
    <property type="entry name" value="GCV_H"/>
    <property type="match status" value="1"/>
</dbReference>
<dbReference type="SFLD" id="SFLDG01082">
    <property type="entry name" value="B12-binding_domain_containing"/>
    <property type="match status" value="1"/>
</dbReference>
<name>A0A9P1BF39_9DINO</name>
<dbReference type="InterPro" id="IPR006638">
    <property type="entry name" value="Elp3/MiaA/NifB-like_rSAM"/>
</dbReference>
<dbReference type="SMART" id="SM00729">
    <property type="entry name" value="Elp3"/>
    <property type="match status" value="1"/>
</dbReference>
<dbReference type="AlphaFoldDB" id="A0A9P1BF39"/>
<dbReference type="SFLD" id="SFLDS00029">
    <property type="entry name" value="Radical_SAM"/>
    <property type="match status" value="1"/>
</dbReference>
<keyword evidence="2" id="KW-0479">Metal-binding</keyword>
<dbReference type="PANTHER" id="PTHR13932">
    <property type="entry name" value="COPROPORPHYRINIGEN III OXIDASE"/>
    <property type="match status" value="1"/>
</dbReference>
<proteinExistence type="predicted"/>
<dbReference type="Gene3D" id="3.30.70.20">
    <property type="match status" value="1"/>
</dbReference>
<dbReference type="GO" id="GO:0005737">
    <property type="term" value="C:cytoplasm"/>
    <property type="evidence" value="ECO:0007669"/>
    <property type="project" value="TreeGrafter"/>
</dbReference>
<evidence type="ECO:0000256" key="5">
    <source>
        <dbReference type="SAM" id="MobiDB-lite"/>
    </source>
</evidence>